<dbReference type="Gene3D" id="3.30.565.10">
    <property type="entry name" value="Histidine kinase-like ATPase, C-terminal domain"/>
    <property type="match status" value="1"/>
</dbReference>
<proteinExistence type="inferred from homology"/>
<dbReference type="EMBL" id="AP014946">
    <property type="protein sequence ID" value="BAT58184.1"/>
    <property type="molecule type" value="Genomic_DNA"/>
</dbReference>
<dbReference type="Proteomes" id="UP000236884">
    <property type="component" value="Chromosome"/>
</dbReference>
<sequence length="809" mass="88841">MSAPDPLPQSDYDADSIKVLKGLDAVRKRPGMYIGDTDDGSGLHHMVYEVVDNAIDEALAGHASEINVTLNPDGSVTVRDNGRGIPTGIHTEEGISAAEVIMTQLHAGGKFNNTASEGNAYKVSGGLHGVGVSVVNALSVSLKLRIWRDGKEHFMEFRHGDSIAPLAMVGDSEGKRGTEVTFLPSTETFTMTEFDFGTLEHRLRELAFLNSGVRIVLTDTRHAVEKREELRYDGGVEEFVKYLDRNKTGLIGAPIVLRHERDGIGVEVALWWNDGYHENVLCFTNNIPQRDGGTHLAGFRGALTRQVTGYAESGGVSKKEKVALTGDDCREGLTAVLSVKVPDPKFSSQTKDKLVSSEVRPVVENVVNETLAAWFEEHPGEARTIVGKVVEAAAAREAARKARELTRRKGALDIASLPGKLADCQERDPAKSEIFIVEGDSAGGSAKQGRNRAFQAILPLRGKILNVERARIDKMLSSEQIGTLITALGTGISEEFNADKARYHKIIIMTDADVDGSHIRTLLLTFFYRQMRELIDRGFLYIAQPPLYKVSRGKSEQYLKDERALEDYLINSGLDESVLRLGTGEDRAGPDLREIVDEARIIRVVLGGLHTRYDRAVVEQATIAGVLNPAIYQDPERANEAAAYIARRLDTISDETERGWEGKFDNGFHFSRMVRGVKEVASLDAALFGSAEARKLDEHSASLQAVFGRAAMLKRKGEETPIFGPISLFEAVTAVGRKGISLQRYKGLGEMNAEQLWETTLDTNARSLLQVKVKEVDEADDIFTKLMGDVVEPRRDFIQDNALLASVDV</sequence>
<evidence type="ECO:0000313" key="13">
    <source>
        <dbReference type="EMBL" id="BAT58184.1"/>
    </source>
</evidence>
<comment type="miscellaneous">
    <text evidence="11">Few gyrases are as efficient as E.coli at forming negative supercoils. Not all organisms have 2 type II topoisomerases; in organisms with a single type II topoisomerase this enzyme also has to decatenate newly replicated chromosomes.</text>
</comment>
<comment type="similarity">
    <text evidence="2 11">Belongs to the type II topoisomerase GyrB family.</text>
</comment>
<dbReference type="RefSeq" id="WP_096351709.1">
    <property type="nucleotide sequence ID" value="NZ_AP014946.1"/>
</dbReference>
<accession>A0A0S3PQF9</accession>
<dbReference type="NCBIfam" id="TIGR01059">
    <property type="entry name" value="gyrB"/>
    <property type="match status" value="1"/>
</dbReference>
<feature type="binding site" evidence="11">
    <location>
        <position position="511"/>
    </location>
    <ligand>
        <name>Mg(2+)</name>
        <dbReference type="ChEBI" id="CHEBI:18420"/>
        <label>2</label>
    </ligand>
</feature>
<keyword evidence="6 11" id="KW-0067">ATP-binding</keyword>
<comment type="cofactor">
    <cofactor evidence="11">
        <name>Mg(2+)</name>
        <dbReference type="ChEBI" id="CHEBI:18420"/>
    </cofactor>
    <cofactor evidence="11">
        <name>Mn(2+)</name>
        <dbReference type="ChEBI" id="CHEBI:29035"/>
    </cofactor>
    <cofactor evidence="11">
        <name>Ca(2+)</name>
        <dbReference type="ChEBI" id="CHEBI:29108"/>
    </cofactor>
    <text evidence="11">Binds two Mg(2+) per subunit. The magnesium ions form salt bridges with both the protein and the DNA. Can also accept other divalent metal cations, such as Mn(2+) or Ca(2+).</text>
</comment>
<dbReference type="GO" id="GO:0005694">
    <property type="term" value="C:chromosome"/>
    <property type="evidence" value="ECO:0007669"/>
    <property type="project" value="InterPro"/>
</dbReference>
<dbReference type="HAMAP" id="MF_01898">
    <property type="entry name" value="GyrB"/>
    <property type="match status" value="1"/>
</dbReference>
<dbReference type="Gene3D" id="3.30.230.10">
    <property type="match status" value="1"/>
</dbReference>
<comment type="catalytic activity">
    <reaction evidence="1 11">
        <text>ATP-dependent breakage, passage and rejoining of double-stranded DNA.</text>
        <dbReference type="EC" id="5.6.2.2"/>
    </reaction>
</comment>
<dbReference type="InterPro" id="IPR011557">
    <property type="entry name" value="GyrB"/>
</dbReference>
<dbReference type="Pfam" id="PF02518">
    <property type="entry name" value="HATPase_c"/>
    <property type="match status" value="1"/>
</dbReference>
<dbReference type="PANTHER" id="PTHR45866">
    <property type="entry name" value="DNA GYRASE/TOPOISOMERASE SUBUNIT B"/>
    <property type="match status" value="1"/>
</dbReference>
<keyword evidence="14" id="KW-1185">Reference proteome</keyword>
<dbReference type="InterPro" id="IPR000565">
    <property type="entry name" value="Topo_IIA_B"/>
</dbReference>
<dbReference type="InterPro" id="IPR041423">
    <property type="entry name" value="GyrB_insert"/>
</dbReference>
<dbReference type="CDD" id="cd03366">
    <property type="entry name" value="TOPRIM_TopoIIA_GyrB"/>
    <property type="match status" value="1"/>
</dbReference>
<evidence type="ECO:0000256" key="11">
    <source>
        <dbReference type="HAMAP-Rule" id="MF_01898"/>
    </source>
</evidence>
<dbReference type="Gene3D" id="3.40.50.670">
    <property type="match status" value="2"/>
</dbReference>
<evidence type="ECO:0000256" key="2">
    <source>
        <dbReference type="ARBA" id="ARBA00010708"/>
    </source>
</evidence>
<dbReference type="InterPro" id="IPR013506">
    <property type="entry name" value="Topo_IIA_bsu_dom2"/>
</dbReference>
<dbReference type="Pfam" id="PF01751">
    <property type="entry name" value="Toprim"/>
    <property type="match status" value="1"/>
</dbReference>
<keyword evidence="8 11" id="KW-0799">Topoisomerase</keyword>
<dbReference type="GO" id="GO:0005524">
    <property type="term" value="F:ATP binding"/>
    <property type="evidence" value="ECO:0007669"/>
    <property type="project" value="UniProtKB-UniRule"/>
</dbReference>
<dbReference type="GO" id="GO:0006261">
    <property type="term" value="P:DNA-templated DNA replication"/>
    <property type="evidence" value="ECO:0007669"/>
    <property type="project" value="UniProtKB-UniRule"/>
</dbReference>
<feature type="domain" description="Toprim" evidence="12">
    <location>
        <begin position="432"/>
        <end position="546"/>
    </location>
</feature>
<evidence type="ECO:0000313" key="14">
    <source>
        <dbReference type="Proteomes" id="UP000236884"/>
    </source>
</evidence>
<evidence type="ECO:0000256" key="1">
    <source>
        <dbReference type="ARBA" id="ARBA00000185"/>
    </source>
</evidence>
<comment type="function">
    <text evidence="11">A type II topoisomerase that negatively supercoils closed circular double-stranded (ds) DNA in an ATP-dependent manner to modulate DNA topology and maintain chromosomes in an underwound state. Negative supercoiling favors strand separation, and DNA replication, transcription, recombination and repair, all of which involve strand separation. Also able to catalyze the interconversion of other topological isomers of dsDNA rings, including catenanes and knotted rings. Type II topoisomerases break and join 2 DNA strands simultaneously in an ATP-dependent manner.</text>
</comment>
<dbReference type="InterPro" id="IPR013760">
    <property type="entry name" value="Topo_IIA-like_dom_sf"/>
</dbReference>
<evidence type="ECO:0000256" key="10">
    <source>
        <dbReference type="ARBA" id="ARBA00023235"/>
    </source>
</evidence>
<dbReference type="InterPro" id="IPR036890">
    <property type="entry name" value="HATPase_C_sf"/>
</dbReference>
<dbReference type="CDD" id="cd16928">
    <property type="entry name" value="HATPase_GyrB-like"/>
    <property type="match status" value="1"/>
</dbReference>
<name>A0A0S3PQF9_9BRAD</name>
<dbReference type="FunFam" id="3.30.565.10:FF:000002">
    <property type="entry name" value="DNA gyrase subunit B"/>
    <property type="match status" value="1"/>
</dbReference>
<dbReference type="InterPro" id="IPR014721">
    <property type="entry name" value="Ribsml_uS5_D2-typ_fold_subgr"/>
</dbReference>
<keyword evidence="10 11" id="KW-0413">Isomerase</keyword>
<dbReference type="InterPro" id="IPR018522">
    <property type="entry name" value="TopoIIA_CS"/>
</dbReference>
<dbReference type="FunFam" id="3.40.50.670:FF:000007">
    <property type="entry name" value="DNA gyrase subunit B"/>
    <property type="match status" value="1"/>
</dbReference>
<dbReference type="SMART" id="SM00433">
    <property type="entry name" value="TOP2c"/>
    <property type="match status" value="1"/>
</dbReference>
<dbReference type="InterPro" id="IPR020568">
    <property type="entry name" value="Ribosomal_Su5_D2-typ_SF"/>
</dbReference>
<gene>
    <name evidence="11 13" type="primary">gyrB</name>
    <name evidence="13" type="ORF">GJW-30_1_00705</name>
</gene>
<dbReference type="NCBIfam" id="NF011501">
    <property type="entry name" value="PRK14939.1"/>
    <property type="match status" value="1"/>
</dbReference>
<dbReference type="Pfam" id="PF00204">
    <property type="entry name" value="DNA_gyraseB"/>
    <property type="match status" value="1"/>
</dbReference>
<evidence type="ECO:0000256" key="4">
    <source>
        <dbReference type="ARBA" id="ARBA00022723"/>
    </source>
</evidence>
<protein>
    <recommendedName>
        <fullName evidence="11">DNA gyrase subunit B</fullName>
        <ecNumber evidence="11">5.6.2.2</ecNumber>
    </recommendedName>
</protein>
<dbReference type="PANTHER" id="PTHR45866:SF1">
    <property type="entry name" value="DNA GYRASE SUBUNIT B, MITOCHONDRIAL"/>
    <property type="match status" value="1"/>
</dbReference>
<feature type="binding site" evidence="11">
    <location>
        <position position="513"/>
    </location>
    <ligand>
        <name>Mg(2+)</name>
        <dbReference type="ChEBI" id="CHEBI:18420"/>
        <label>2</label>
    </ligand>
</feature>
<dbReference type="NCBIfam" id="NF004189">
    <property type="entry name" value="PRK05644.1"/>
    <property type="match status" value="1"/>
</dbReference>
<feature type="site" description="Interaction with DNA" evidence="11">
    <location>
        <position position="466"/>
    </location>
</feature>
<comment type="subunit">
    <text evidence="11">Heterotetramer, composed of two GyrA and two GyrB chains. In the heterotetramer, GyrA contains the active site tyrosine that forms a transient covalent intermediate with DNA, while GyrB binds cofactors and catalyzes ATP hydrolysis.</text>
</comment>
<feature type="binding site" evidence="11">
    <location>
        <position position="438"/>
    </location>
    <ligand>
        <name>Mg(2+)</name>
        <dbReference type="ChEBI" id="CHEBI:18420"/>
        <label>1</label>
        <note>catalytic</note>
    </ligand>
</feature>
<evidence type="ECO:0000256" key="8">
    <source>
        <dbReference type="ARBA" id="ARBA00023029"/>
    </source>
</evidence>
<dbReference type="PROSITE" id="PS00177">
    <property type="entry name" value="TOPOISOMERASE_II"/>
    <property type="match status" value="1"/>
</dbReference>
<dbReference type="KEGG" id="vgo:GJW-30_1_00705"/>
<dbReference type="PRINTS" id="PR00418">
    <property type="entry name" value="TPI2FAMILY"/>
</dbReference>
<keyword evidence="5 11" id="KW-0547">Nucleotide-binding</keyword>
<dbReference type="EC" id="5.6.2.2" evidence="11"/>
<dbReference type="GO" id="GO:0046872">
    <property type="term" value="F:metal ion binding"/>
    <property type="evidence" value="ECO:0007669"/>
    <property type="project" value="UniProtKB-KW"/>
</dbReference>
<dbReference type="SUPFAM" id="SSF55874">
    <property type="entry name" value="ATPase domain of HSP90 chaperone/DNA topoisomerase II/histidine kinase"/>
    <property type="match status" value="1"/>
</dbReference>
<dbReference type="SUPFAM" id="SSF56719">
    <property type="entry name" value="Type II DNA topoisomerase"/>
    <property type="match status" value="1"/>
</dbReference>
<dbReference type="InterPro" id="IPR006171">
    <property type="entry name" value="TOPRIM_dom"/>
</dbReference>
<evidence type="ECO:0000256" key="9">
    <source>
        <dbReference type="ARBA" id="ARBA00023125"/>
    </source>
</evidence>
<dbReference type="SMART" id="SM00387">
    <property type="entry name" value="HATPase_c"/>
    <property type="match status" value="1"/>
</dbReference>
<dbReference type="InterPro" id="IPR013759">
    <property type="entry name" value="Topo_IIA_B_C"/>
</dbReference>
<dbReference type="InterPro" id="IPR003594">
    <property type="entry name" value="HATPase_dom"/>
</dbReference>
<dbReference type="FunFam" id="3.30.230.10:FF:000005">
    <property type="entry name" value="DNA gyrase subunit B"/>
    <property type="match status" value="1"/>
</dbReference>
<dbReference type="SUPFAM" id="SSF54211">
    <property type="entry name" value="Ribosomal protein S5 domain 2-like"/>
    <property type="match status" value="1"/>
</dbReference>
<keyword evidence="7 11" id="KW-0460">Magnesium</keyword>
<dbReference type="Pfam" id="PF21249">
    <property type="entry name" value="GyrB_hook"/>
    <property type="match status" value="1"/>
</dbReference>
<evidence type="ECO:0000256" key="6">
    <source>
        <dbReference type="ARBA" id="ARBA00022840"/>
    </source>
</evidence>
<evidence type="ECO:0000259" key="12">
    <source>
        <dbReference type="PROSITE" id="PS50880"/>
    </source>
</evidence>
<dbReference type="OrthoDB" id="9802808at2"/>
<dbReference type="InterPro" id="IPR002288">
    <property type="entry name" value="DNA_gyrase_B_C"/>
</dbReference>
<dbReference type="InterPro" id="IPR049353">
    <property type="entry name" value="GyrB_hook"/>
</dbReference>
<dbReference type="Pfam" id="PF18053">
    <property type="entry name" value="GyrB_insert"/>
    <property type="match status" value="1"/>
</dbReference>
<keyword evidence="9" id="KW-0238">DNA-binding</keyword>
<feature type="binding site" evidence="11">
    <location>
        <position position="511"/>
    </location>
    <ligand>
        <name>Mg(2+)</name>
        <dbReference type="ChEBI" id="CHEBI:18420"/>
        <label>1</label>
        <note>catalytic</note>
    </ligand>
</feature>
<dbReference type="GO" id="GO:0006265">
    <property type="term" value="P:DNA topological change"/>
    <property type="evidence" value="ECO:0007669"/>
    <property type="project" value="UniProtKB-UniRule"/>
</dbReference>
<dbReference type="PROSITE" id="PS50880">
    <property type="entry name" value="TOPRIM"/>
    <property type="match status" value="1"/>
</dbReference>
<dbReference type="CDD" id="cd00822">
    <property type="entry name" value="TopoII_Trans_DNA_gyrase"/>
    <property type="match status" value="1"/>
</dbReference>
<keyword evidence="3 11" id="KW-0963">Cytoplasm</keyword>
<reference evidence="13 14" key="1">
    <citation type="submission" date="2015-08" db="EMBL/GenBank/DDBJ databases">
        <title>Investigation of the bacterial diversity of lava forest soil.</title>
        <authorList>
            <person name="Lee J.S."/>
        </authorList>
    </citation>
    <scope>NUCLEOTIDE SEQUENCE [LARGE SCALE GENOMIC DNA]</scope>
    <source>
        <strain evidence="13 14">GJW-30</strain>
    </source>
</reference>
<evidence type="ECO:0000256" key="3">
    <source>
        <dbReference type="ARBA" id="ARBA00022490"/>
    </source>
</evidence>
<dbReference type="GO" id="GO:0005737">
    <property type="term" value="C:cytoplasm"/>
    <property type="evidence" value="ECO:0007669"/>
    <property type="project" value="UniProtKB-SubCell"/>
</dbReference>
<dbReference type="GO" id="GO:0003677">
    <property type="term" value="F:DNA binding"/>
    <property type="evidence" value="ECO:0007669"/>
    <property type="project" value="UniProtKB-KW"/>
</dbReference>
<dbReference type="AlphaFoldDB" id="A0A0S3PQF9"/>
<dbReference type="PRINTS" id="PR01159">
    <property type="entry name" value="DNAGYRASEB"/>
</dbReference>
<feature type="site" description="Interaction with DNA" evidence="11">
    <location>
        <position position="463"/>
    </location>
</feature>
<dbReference type="InterPro" id="IPR001241">
    <property type="entry name" value="Topo_IIA"/>
</dbReference>
<comment type="subcellular location">
    <subcellularLocation>
        <location evidence="11">Cytoplasm</location>
    </subcellularLocation>
</comment>
<keyword evidence="4 11" id="KW-0479">Metal-binding</keyword>
<dbReference type="GO" id="GO:0003918">
    <property type="term" value="F:DNA topoisomerase type II (double strand cut, ATP-hydrolyzing) activity"/>
    <property type="evidence" value="ECO:0007669"/>
    <property type="project" value="UniProtKB-UniRule"/>
</dbReference>
<dbReference type="Pfam" id="PF00986">
    <property type="entry name" value="DNA_gyraseB_C"/>
    <property type="match status" value="1"/>
</dbReference>
<evidence type="ECO:0000256" key="5">
    <source>
        <dbReference type="ARBA" id="ARBA00022741"/>
    </source>
</evidence>
<dbReference type="InterPro" id="IPR034160">
    <property type="entry name" value="TOPRIM_GyrB"/>
</dbReference>
<evidence type="ECO:0000256" key="7">
    <source>
        <dbReference type="ARBA" id="ARBA00022842"/>
    </source>
</evidence>
<organism evidence="13 14">
    <name type="scientific">Variibacter gotjawalensis</name>
    <dbReference type="NCBI Taxonomy" id="1333996"/>
    <lineage>
        <taxon>Bacteria</taxon>
        <taxon>Pseudomonadati</taxon>
        <taxon>Pseudomonadota</taxon>
        <taxon>Alphaproteobacteria</taxon>
        <taxon>Hyphomicrobiales</taxon>
        <taxon>Nitrobacteraceae</taxon>
        <taxon>Variibacter</taxon>
    </lineage>
</organism>